<reference evidence="2" key="1">
    <citation type="submission" date="2019-11" db="EMBL/GenBank/DDBJ databases">
        <title>Bipolaris sorokiniana Genome sequencing.</title>
        <authorList>
            <person name="Wang H."/>
        </authorList>
    </citation>
    <scope>NUCLEOTIDE SEQUENCE</scope>
</reference>
<evidence type="ECO:0000256" key="1">
    <source>
        <dbReference type="SAM" id="Phobius"/>
    </source>
</evidence>
<keyword evidence="1" id="KW-0812">Transmembrane</keyword>
<dbReference type="Proteomes" id="UP000624244">
    <property type="component" value="Unassembled WGS sequence"/>
</dbReference>
<evidence type="ECO:0000313" key="2">
    <source>
        <dbReference type="EMBL" id="KAF5849977.1"/>
    </source>
</evidence>
<feature type="transmembrane region" description="Helical" evidence="1">
    <location>
        <begin position="139"/>
        <end position="158"/>
    </location>
</feature>
<dbReference type="AlphaFoldDB" id="A0A8H6DW00"/>
<keyword evidence="1" id="KW-0472">Membrane</keyword>
<feature type="transmembrane region" description="Helical" evidence="1">
    <location>
        <begin position="113"/>
        <end position="133"/>
    </location>
</feature>
<gene>
    <name evidence="2" type="ORF">GGP41_005370</name>
</gene>
<name>A0A8H6DW00_COCSA</name>
<proteinExistence type="predicted"/>
<dbReference type="EMBL" id="WNKQ01000008">
    <property type="protein sequence ID" value="KAF5849977.1"/>
    <property type="molecule type" value="Genomic_DNA"/>
</dbReference>
<sequence>MGKRVLNNDTNRRYSSHRRPRLLGFAMGTAMWVSSAATSTSILALQPHPTGNDVLRRWQSVSPPSFLIQWLAITLIQQVKNIPDSVLFTGIALCSALYAASCMHVYHTAPRSVSITLTACILLVFLETVWNGLNVTPVERLAVVLPSLVNIGLSWILVHQSRELPKIVLEGLEPEV</sequence>
<organism evidence="2 3">
    <name type="scientific">Cochliobolus sativus</name>
    <name type="common">Common root rot and spot blotch fungus</name>
    <name type="synonym">Bipolaris sorokiniana</name>
    <dbReference type="NCBI Taxonomy" id="45130"/>
    <lineage>
        <taxon>Eukaryota</taxon>
        <taxon>Fungi</taxon>
        <taxon>Dikarya</taxon>
        <taxon>Ascomycota</taxon>
        <taxon>Pezizomycotina</taxon>
        <taxon>Dothideomycetes</taxon>
        <taxon>Pleosporomycetidae</taxon>
        <taxon>Pleosporales</taxon>
        <taxon>Pleosporineae</taxon>
        <taxon>Pleosporaceae</taxon>
        <taxon>Bipolaris</taxon>
    </lineage>
</organism>
<protein>
    <submittedName>
        <fullName evidence="2">Uncharacterized protein</fullName>
    </submittedName>
</protein>
<feature type="transmembrane region" description="Helical" evidence="1">
    <location>
        <begin position="21"/>
        <end position="45"/>
    </location>
</feature>
<keyword evidence="1" id="KW-1133">Transmembrane helix</keyword>
<accession>A0A8H6DW00</accession>
<feature type="transmembrane region" description="Helical" evidence="1">
    <location>
        <begin position="86"/>
        <end position="106"/>
    </location>
</feature>
<evidence type="ECO:0000313" key="3">
    <source>
        <dbReference type="Proteomes" id="UP000624244"/>
    </source>
</evidence>
<comment type="caution">
    <text evidence="2">The sequence shown here is derived from an EMBL/GenBank/DDBJ whole genome shotgun (WGS) entry which is preliminary data.</text>
</comment>